<keyword evidence="5" id="KW-0997">Cell inner membrane</keyword>
<keyword evidence="8 9" id="KW-0472">Membrane</keyword>
<comment type="subcellular location">
    <subcellularLocation>
        <location evidence="1">Cell inner membrane</location>
        <topology evidence="1">Single-pass membrane protein</topology>
    </subcellularLocation>
</comment>
<dbReference type="PANTHER" id="PTHR38779">
    <property type="entry name" value="TYPE II SECRETION SYSTEM PROTEIN I-RELATED"/>
    <property type="match status" value="1"/>
</dbReference>
<protein>
    <submittedName>
        <fullName evidence="10">General secretion pathway protein GspH</fullName>
    </submittedName>
</protein>
<evidence type="ECO:0000256" key="5">
    <source>
        <dbReference type="ARBA" id="ARBA00022519"/>
    </source>
</evidence>
<dbReference type="GO" id="GO:0005886">
    <property type="term" value="C:plasma membrane"/>
    <property type="evidence" value="ECO:0007669"/>
    <property type="project" value="UniProtKB-SubCell"/>
</dbReference>
<evidence type="ECO:0000256" key="1">
    <source>
        <dbReference type="ARBA" id="ARBA00004377"/>
    </source>
</evidence>
<comment type="similarity">
    <text evidence="2">Belongs to the GSP I family.</text>
</comment>
<dbReference type="Proteomes" id="UP000242757">
    <property type="component" value="Unassembled WGS sequence"/>
</dbReference>
<dbReference type="RefSeq" id="WP_094201985.1">
    <property type="nucleotide sequence ID" value="NZ_NBIM01000009.1"/>
</dbReference>
<evidence type="ECO:0000256" key="3">
    <source>
        <dbReference type="ARBA" id="ARBA00022475"/>
    </source>
</evidence>
<evidence type="ECO:0000256" key="2">
    <source>
        <dbReference type="ARBA" id="ARBA00008358"/>
    </source>
</evidence>
<dbReference type="NCBIfam" id="TIGR02532">
    <property type="entry name" value="IV_pilin_GFxxxE"/>
    <property type="match status" value="1"/>
</dbReference>
<evidence type="ECO:0000256" key="4">
    <source>
        <dbReference type="ARBA" id="ARBA00022481"/>
    </source>
</evidence>
<evidence type="ECO:0000256" key="6">
    <source>
        <dbReference type="ARBA" id="ARBA00022692"/>
    </source>
</evidence>
<dbReference type="EMBL" id="NBIM01000009">
    <property type="protein sequence ID" value="OXY80586.1"/>
    <property type="molecule type" value="Genomic_DNA"/>
</dbReference>
<keyword evidence="4" id="KW-0488">Methylation</keyword>
<evidence type="ECO:0000313" key="10">
    <source>
        <dbReference type="EMBL" id="OXY80586.1"/>
    </source>
</evidence>
<dbReference type="PROSITE" id="PS00409">
    <property type="entry name" value="PROKAR_NTER_METHYL"/>
    <property type="match status" value="1"/>
</dbReference>
<dbReference type="GO" id="GO:0015628">
    <property type="term" value="P:protein secretion by the type II secretion system"/>
    <property type="evidence" value="ECO:0007669"/>
    <property type="project" value="InterPro"/>
</dbReference>
<dbReference type="OrthoDB" id="7864109at2"/>
<dbReference type="PANTHER" id="PTHR38779:SF2">
    <property type="entry name" value="TYPE II SECRETION SYSTEM PROTEIN I-RELATED"/>
    <property type="match status" value="1"/>
</dbReference>
<accession>A0A233RB22</accession>
<dbReference type="Pfam" id="PF07963">
    <property type="entry name" value="N_methyl"/>
    <property type="match status" value="1"/>
</dbReference>
<evidence type="ECO:0000256" key="7">
    <source>
        <dbReference type="ARBA" id="ARBA00022989"/>
    </source>
</evidence>
<evidence type="ECO:0000256" key="8">
    <source>
        <dbReference type="ARBA" id="ARBA00023136"/>
    </source>
</evidence>
<keyword evidence="3" id="KW-1003">Cell membrane</keyword>
<sequence>MTSPAFPQSQRGFTLLEVLVAFAVLTVTLGVLLNIFSLAMRTTQAVQDQQKAVLLAESRLAELSAGVTLRPGVERGDFDDRFAWESRIEEFDTQTLMDNQSQLLPYRLSVVVNWGDSRRYELATLRLVRTEAR</sequence>
<reference evidence="10 11" key="1">
    <citation type="submission" date="2017-08" db="EMBL/GenBank/DDBJ databases">
        <title>A Genome Sequence of Oceanimonas doudoroffii ATCC 27123T.</title>
        <authorList>
            <person name="Brennan M.A."/>
            <person name="Maclea K.S."/>
            <person name="Mcclelland W.D."/>
            <person name="Trachtenberg A.M."/>
        </authorList>
    </citation>
    <scope>NUCLEOTIDE SEQUENCE [LARGE SCALE GENOMIC DNA]</scope>
    <source>
        <strain evidence="10 11">ATCC 27123</strain>
    </source>
</reference>
<dbReference type="InterPro" id="IPR010052">
    <property type="entry name" value="T2SS_protein-GspI"/>
</dbReference>
<name>A0A233RB22_9GAMM</name>
<comment type="caution">
    <text evidence="10">The sequence shown here is derived from an EMBL/GenBank/DDBJ whole genome shotgun (WGS) entry which is preliminary data.</text>
</comment>
<dbReference type="AlphaFoldDB" id="A0A233RB22"/>
<dbReference type="InterPro" id="IPR012902">
    <property type="entry name" value="N_methyl_site"/>
</dbReference>
<keyword evidence="11" id="KW-1185">Reference proteome</keyword>
<feature type="transmembrane region" description="Helical" evidence="9">
    <location>
        <begin position="12"/>
        <end position="36"/>
    </location>
</feature>
<evidence type="ECO:0000313" key="11">
    <source>
        <dbReference type="Proteomes" id="UP000242757"/>
    </source>
</evidence>
<proteinExistence type="inferred from homology"/>
<organism evidence="10 11">
    <name type="scientific">Oceanimonas doudoroffii</name>
    <dbReference type="NCBI Taxonomy" id="84158"/>
    <lineage>
        <taxon>Bacteria</taxon>
        <taxon>Pseudomonadati</taxon>
        <taxon>Pseudomonadota</taxon>
        <taxon>Gammaproteobacteria</taxon>
        <taxon>Aeromonadales</taxon>
        <taxon>Aeromonadaceae</taxon>
        <taxon>Oceanimonas</taxon>
    </lineage>
</organism>
<dbReference type="GO" id="GO:0015627">
    <property type="term" value="C:type II protein secretion system complex"/>
    <property type="evidence" value="ECO:0007669"/>
    <property type="project" value="InterPro"/>
</dbReference>
<evidence type="ECO:0000256" key="9">
    <source>
        <dbReference type="SAM" id="Phobius"/>
    </source>
</evidence>
<gene>
    <name evidence="10" type="ORF">B6S08_16895</name>
</gene>
<keyword evidence="7 9" id="KW-1133">Transmembrane helix</keyword>
<keyword evidence="6 9" id="KW-0812">Transmembrane</keyword>